<feature type="coiled-coil region" evidence="1">
    <location>
        <begin position="145"/>
        <end position="281"/>
    </location>
</feature>
<dbReference type="RefSeq" id="XP_070404507.1">
    <property type="nucleotide sequence ID" value="XM_070548406.1"/>
</dbReference>
<dbReference type="GeneTree" id="ENSGT00940000167699"/>
<reference evidence="3" key="1">
    <citation type="submission" date="2025-08" db="UniProtKB">
        <authorList>
            <consortium name="Ensembl"/>
        </authorList>
    </citation>
    <scope>IDENTIFICATION</scope>
</reference>
<feature type="coiled-coil region" evidence="1">
    <location>
        <begin position="442"/>
        <end position="529"/>
    </location>
</feature>
<proteinExistence type="predicted"/>
<reference evidence="3" key="2">
    <citation type="submission" date="2025-09" db="UniProtKB">
        <authorList>
            <consortium name="Ensembl"/>
        </authorList>
    </citation>
    <scope>IDENTIFICATION</scope>
</reference>
<dbReference type="GeneID" id="107372399"/>
<feature type="region of interest" description="Disordered" evidence="2">
    <location>
        <begin position="331"/>
        <end position="364"/>
    </location>
</feature>
<feature type="coiled-coil region" evidence="1">
    <location>
        <begin position="574"/>
        <end position="601"/>
    </location>
</feature>
<accession>A0A8C6LC98</accession>
<dbReference type="PANTHER" id="PTHR37476">
    <property type="entry name" value="COILED-COIL DOMAIN-CONTAINING PROTEIN 171"/>
    <property type="match status" value="1"/>
</dbReference>
<keyword evidence="1" id="KW-0175">Coiled coil</keyword>
<feature type="coiled-coil region" evidence="1">
    <location>
        <begin position="979"/>
        <end position="1034"/>
    </location>
</feature>
<sequence>MQPVPSARSRQPGRVRRGETSSASGSAEQKTRITEVISLMNHEEKQEGDGGRRAERKRGGGKESERGVRGRRAESEGGEDEWRRLRGRLNQLEKEKLQLTSSFNQEVCGLQAELTRLRSSVERGEAQRAKLQYQLTASRRAAELAAELSRDRHTLTERAAELQQTVHDLQKALSIMRQARDEDQHALQQELEERDRLIQNFGSENQRLHLLLQDQERALEESETRMVEVQRKKQKEEEENGRLAEELKILKEKEEKSRREKEVSDQRMESLEAERADHMEARYKVELLQLRVRDLEVVVEVERSNQQEAQRGLELLQTQLREVERAYSLERERSDSAERAQQRLQTEFSQTKSEMTVALDTERKRTSDLSEQFEEEKKCHANTHMLLQQAAERRSSTEEALRTSMKHIRDLLQQHGHSPAAKDSGSSAEVLLLLTETLSSYRLRLEESTKQVQDQLRAAQELQEQNRLLQQLTSDQKGQAEGWRLELDQLKEEVTRLHQQRSDWLTHRQRVQEEREKEEQERKEELQKITTDFNKESTVHLSSLYALYQQLLVGRCLLSQPQSIVGDFTWKELCDVISEHVDQLTSDLQKANEQIAHLQRVCDRKSVCVRKLQHSQECVLARLEKSVRRREEAWSKKYTDTVRQLQGQLQSSLSLCDSHRDRASSLEHHCSSLTSDLSRLQSLLSRSQRESSSTSSACCLLGGALRHAHQRLSALSEQKKLLSRRLEEREGLEGEVRRLVDALGGERDKEVVEEERRRRTVRRWRRSVWVVLAMKWWCALTKKKTVLLYLDRGGGAVGVCGGLFTATQKGQKAPETAEDAEACFTRWLQSEQLFSIILSSMSDLQEALAHRGSSPPSVISAACSGLSRLLDHLLDQSAGSFSGGASEWLKLGLSGRALDLKALVSSLQQHFLLFSQRLHSAEVERRSLRLEVTNLRRGLQQGVPSDHFLSVCEELHQALSREQEAQTLIQDQSKQVQTLSLSTQELSEARREVARKERSLRILGKHLSGLQKEKQQLEERLRRAEEGQRDLSRRHTCVVNCLKSAETSCKQVRESLSQSHDSISSQPRPLLLPLEHLELRGAESIMGAPEVAMCQTFLSVVSQLCHACISRIGWLEQEVSAHRSHVTALRSELQDACLRDNQAFVPVEEFPEPFPPADPETPEPVPLSGLSKGSVAYIGPAPS</sequence>
<dbReference type="Ensembl" id="ENSNFUT00015019804.1">
    <property type="protein sequence ID" value="ENSNFUP00015018919.1"/>
    <property type="gene ID" value="ENSNFUG00015009043.1"/>
</dbReference>
<evidence type="ECO:0000313" key="4">
    <source>
        <dbReference type="Proteomes" id="UP000694548"/>
    </source>
</evidence>
<feature type="compositionally biased region" description="Basic and acidic residues" evidence="2">
    <location>
        <begin position="41"/>
        <end position="81"/>
    </location>
</feature>
<dbReference type="AlphaFoldDB" id="A0A8C6LC98"/>
<evidence type="ECO:0000256" key="2">
    <source>
        <dbReference type="SAM" id="MobiDB-lite"/>
    </source>
</evidence>
<organism evidence="3 4">
    <name type="scientific">Nothobranchius furzeri</name>
    <name type="common">Turquoise killifish</name>
    <dbReference type="NCBI Taxonomy" id="105023"/>
    <lineage>
        <taxon>Eukaryota</taxon>
        <taxon>Metazoa</taxon>
        <taxon>Chordata</taxon>
        <taxon>Craniata</taxon>
        <taxon>Vertebrata</taxon>
        <taxon>Euteleostomi</taxon>
        <taxon>Actinopterygii</taxon>
        <taxon>Neopterygii</taxon>
        <taxon>Teleostei</taxon>
        <taxon>Neoteleostei</taxon>
        <taxon>Acanthomorphata</taxon>
        <taxon>Ovalentaria</taxon>
        <taxon>Atherinomorphae</taxon>
        <taxon>Cyprinodontiformes</taxon>
        <taxon>Nothobranchiidae</taxon>
        <taxon>Nothobranchius</taxon>
    </lineage>
</organism>
<feature type="compositionally biased region" description="Basic and acidic residues" evidence="2">
    <location>
        <begin position="331"/>
        <end position="341"/>
    </location>
</feature>
<dbReference type="Proteomes" id="UP000694548">
    <property type="component" value="Unassembled WGS sequence"/>
</dbReference>
<dbReference type="OrthoDB" id="287623at2759"/>
<dbReference type="RefSeq" id="XP_070404506.1">
    <property type="nucleotide sequence ID" value="XM_070548405.1"/>
</dbReference>
<evidence type="ECO:0008006" key="5">
    <source>
        <dbReference type="Google" id="ProtNLM"/>
    </source>
</evidence>
<feature type="compositionally biased region" description="Pro residues" evidence="2">
    <location>
        <begin position="1152"/>
        <end position="1165"/>
    </location>
</feature>
<feature type="compositionally biased region" description="Polar residues" evidence="2">
    <location>
        <begin position="342"/>
        <end position="354"/>
    </location>
</feature>
<feature type="region of interest" description="Disordered" evidence="2">
    <location>
        <begin position="1"/>
        <end position="81"/>
    </location>
</feature>
<dbReference type="PANTHER" id="PTHR37476:SF1">
    <property type="entry name" value="COILED-COIL DOMAIN-CONTAINING PROTEIN 171"/>
    <property type="match status" value="1"/>
</dbReference>
<gene>
    <name evidence="3" type="primary">LOC107372399</name>
</gene>
<evidence type="ECO:0000313" key="3">
    <source>
        <dbReference type="Ensembl" id="ENSNFUP00015018919.1"/>
    </source>
</evidence>
<dbReference type="RefSeq" id="XP_015796113.3">
    <property type="nucleotide sequence ID" value="XM_015940627.3"/>
</dbReference>
<dbReference type="KEGG" id="nfu:107372399"/>
<keyword evidence="4" id="KW-1185">Reference proteome</keyword>
<protein>
    <recommendedName>
        <fullName evidence="5">Coiled-coil domain containing 171</fullName>
    </recommendedName>
</protein>
<name>A0A8C6LC98_NOTFU</name>
<feature type="region of interest" description="Disordered" evidence="2">
    <location>
        <begin position="1149"/>
        <end position="1183"/>
    </location>
</feature>
<evidence type="ECO:0000256" key="1">
    <source>
        <dbReference type="SAM" id="Coils"/>
    </source>
</evidence>
<dbReference type="RefSeq" id="XP_015796112.3">
    <property type="nucleotide sequence ID" value="XM_015940626.3"/>
</dbReference>
<dbReference type="RefSeq" id="XP_015796114.3">
    <property type="nucleotide sequence ID" value="XM_015940628.3"/>
</dbReference>
<dbReference type="OMA" id="CRRFECD"/>